<evidence type="ECO:0000313" key="1">
    <source>
        <dbReference type="EMBL" id="MBB5936729.1"/>
    </source>
</evidence>
<proteinExistence type="predicted"/>
<gene>
    <name evidence="1" type="ORF">FHS42_003806</name>
</gene>
<reference evidence="1 2" key="1">
    <citation type="submission" date="2020-08" db="EMBL/GenBank/DDBJ databases">
        <title>Genomic Encyclopedia of Type Strains, Phase III (KMG-III): the genomes of soil and plant-associated and newly described type strains.</title>
        <authorList>
            <person name="Whitman W."/>
        </authorList>
    </citation>
    <scope>NUCLEOTIDE SEQUENCE [LARGE SCALE GENOMIC DNA]</scope>
    <source>
        <strain evidence="1 2">CECT 8305</strain>
    </source>
</reference>
<dbReference type="EMBL" id="JACHJL010000009">
    <property type="protein sequence ID" value="MBB5936729.1"/>
    <property type="molecule type" value="Genomic_DNA"/>
</dbReference>
<dbReference type="RefSeq" id="WP_184573301.1">
    <property type="nucleotide sequence ID" value="NZ_JACHJL010000009.1"/>
</dbReference>
<keyword evidence="2" id="KW-1185">Reference proteome</keyword>
<accession>A0A7W9QB44</accession>
<dbReference type="AlphaFoldDB" id="A0A7W9QB44"/>
<organism evidence="1 2">
    <name type="scientific">Streptomyces zagrosensis</name>
    <dbReference type="NCBI Taxonomy" id="1042984"/>
    <lineage>
        <taxon>Bacteria</taxon>
        <taxon>Bacillati</taxon>
        <taxon>Actinomycetota</taxon>
        <taxon>Actinomycetes</taxon>
        <taxon>Kitasatosporales</taxon>
        <taxon>Streptomycetaceae</taxon>
        <taxon>Streptomyces</taxon>
    </lineage>
</organism>
<name>A0A7W9QB44_9ACTN</name>
<protein>
    <submittedName>
        <fullName evidence="1">Uncharacterized protein</fullName>
    </submittedName>
</protein>
<dbReference type="Proteomes" id="UP000588098">
    <property type="component" value="Unassembled WGS sequence"/>
</dbReference>
<sequence>MTSQCTAVAIADVPDDGTVDLRELGEAHDDGHAALATDLDPWGAVFFRWSESGYRFEAHPWCAVVGWPREHACSLYVSHSGPHRWAVTDPADEASHVATEKESFGRWPGLFQRKPATD</sequence>
<evidence type="ECO:0000313" key="2">
    <source>
        <dbReference type="Proteomes" id="UP000588098"/>
    </source>
</evidence>
<comment type="caution">
    <text evidence="1">The sequence shown here is derived from an EMBL/GenBank/DDBJ whole genome shotgun (WGS) entry which is preliminary data.</text>
</comment>